<dbReference type="EMBL" id="CAJOBE010020249">
    <property type="protein sequence ID" value="CAF4235088.1"/>
    <property type="molecule type" value="Genomic_DNA"/>
</dbReference>
<keyword evidence="6 14" id="KW-0812">Transmembrane</keyword>
<accession>A0A820DNB8</accession>
<comment type="function">
    <text evidence="16">Catalyzes the exchange of ADP and ATP across the membrane.</text>
</comment>
<dbReference type="EMBL" id="CAJNOH010001416">
    <property type="protein sequence ID" value="CAF1214946.1"/>
    <property type="molecule type" value="Genomic_DNA"/>
</dbReference>
<dbReference type="Proteomes" id="UP000663854">
    <property type="component" value="Unassembled WGS sequence"/>
</dbReference>
<keyword evidence="11 14" id="KW-0472">Membrane</keyword>
<evidence type="ECO:0000256" key="2">
    <source>
        <dbReference type="ARBA" id="ARBA00006375"/>
    </source>
</evidence>
<dbReference type="GO" id="GO:0005743">
    <property type="term" value="C:mitochondrial inner membrane"/>
    <property type="evidence" value="ECO:0007669"/>
    <property type="project" value="UniProtKB-SubCell"/>
</dbReference>
<keyword evidence="5" id="KW-0050">Antiport</keyword>
<dbReference type="GO" id="GO:0140021">
    <property type="term" value="P:mitochondrial ADP transmembrane transport"/>
    <property type="evidence" value="ECO:0007669"/>
    <property type="project" value="InterPro"/>
</dbReference>
<keyword evidence="9" id="KW-1133">Transmembrane helix</keyword>
<evidence type="ECO:0000256" key="3">
    <source>
        <dbReference type="ARBA" id="ARBA00011245"/>
    </source>
</evidence>
<evidence type="ECO:0000256" key="5">
    <source>
        <dbReference type="ARBA" id="ARBA00022449"/>
    </source>
</evidence>
<dbReference type="PRINTS" id="PR00926">
    <property type="entry name" value="MITOCARRIER"/>
</dbReference>
<dbReference type="Pfam" id="PF00153">
    <property type="entry name" value="Mito_carr"/>
    <property type="match status" value="1"/>
</dbReference>
<sequence>MKEKGNLNFAENFALSGLAAIASKTAAASIERVQLFVRNQGYQFGQGTISRPYSGLIDCAIRTFKSEGLFPFWRDNTAKYIRYLPIQVDFESILQKYTLLIFFSCKNFVINVSSGAVAGILSICFIYPHDLPLTRLVNDRRSVKRDGGAPKI</sequence>
<evidence type="ECO:0000256" key="15">
    <source>
        <dbReference type="RuleBase" id="RU000488"/>
    </source>
</evidence>
<dbReference type="AlphaFoldDB" id="A0A820DNB8"/>
<dbReference type="GO" id="GO:0005471">
    <property type="term" value="F:ATP:ADP antiporter activity"/>
    <property type="evidence" value="ECO:0007669"/>
    <property type="project" value="UniProtKB-UniRule"/>
</dbReference>
<keyword evidence="7" id="KW-0677">Repeat</keyword>
<proteinExistence type="inferred from homology"/>
<dbReference type="GO" id="GO:1990544">
    <property type="term" value="P:mitochondrial ATP transmembrane transport"/>
    <property type="evidence" value="ECO:0007669"/>
    <property type="project" value="InterPro"/>
</dbReference>
<evidence type="ECO:0000313" key="18">
    <source>
        <dbReference type="EMBL" id="CAF4235088.1"/>
    </source>
</evidence>
<evidence type="ECO:0000313" key="17">
    <source>
        <dbReference type="EMBL" id="CAF1214946.1"/>
    </source>
</evidence>
<dbReference type="PANTHER" id="PTHR45635:SF14">
    <property type="entry name" value="ADP_ATP TRANSLOCASE"/>
    <property type="match status" value="1"/>
</dbReference>
<dbReference type="InterPro" id="IPR018108">
    <property type="entry name" value="MCP_transmembrane"/>
</dbReference>
<gene>
    <name evidence="18" type="ORF">FNK824_LOCUS37894</name>
    <name evidence="17" type="ORF">PYM288_LOCUS25573</name>
</gene>
<evidence type="ECO:0000256" key="14">
    <source>
        <dbReference type="PROSITE-ProRule" id="PRU00282"/>
    </source>
</evidence>
<evidence type="ECO:0000313" key="19">
    <source>
        <dbReference type="Proteomes" id="UP000663874"/>
    </source>
</evidence>
<organism evidence="18 19">
    <name type="scientific">Rotaria sordida</name>
    <dbReference type="NCBI Taxonomy" id="392033"/>
    <lineage>
        <taxon>Eukaryota</taxon>
        <taxon>Metazoa</taxon>
        <taxon>Spiralia</taxon>
        <taxon>Gnathifera</taxon>
        <taxon>Rotifera</taxon>
        <taxon>Eurotatoria</taxon>
        <taxon>Bdelloidea</taxon>
        <taxon>Philodinida</taxon>
        <taxon>Philodinidae</taxon>
        <taxon>Rotaria</taxon>
    </lineage>
</organism>
<evidence type="ECO:0000256" key="4">
    <source>
        <dbReference type="ARBA" id="ARBA00022448"/>
    </source>
</evidence>
<evidence type="ECO:0000256" key="1">
    <source>
        <dbReference type="ARBA" id="ARBA00004448"/>
    </source>
</evidence>
<dbReference type="PRINTS" id="PR00927">
    <property type="entry name" value="ADPTRNSLCASE"/>
</dbReference>
<evidence type="ECO:0000256" key="10">
    <source>
        <dbReference type="ARBA" id="ARBA00023128"/>
    </source>
</evidence>
<evidence type="ECO:0000256" key="13">
    <source>
        <dbReference type="ARBA" id="ARBA00045250"/>
    </source>
</evidence>
<evidence type="ECO:0000256" key="7">
    <source>
        <dbReference type="ARBA" id="ARBA00022737"/>
    </source>
</evidence>
<evidence type="ECO:0000256" key="9">
    <source>
        <dbReference type="ARBA" id="ARBA00022989"/>
    </source>
</evidence>
<dbReference type="InterPro" id="IPR002067">
    <property type="entry name" value="MCP"/>
</dbReference>
<protein>
    <recommendedName>
        <fullName evidence="16">ADP/ATP translocase</fullName>
    </recommendedName>
    <alternativeName>
        <fullName evidence="16">ADP,ATP carrier protein</fullName>
    </alternativeName>
</protein>
<dbReference type="SUPFAM" id="SSF103506">
    <property type="entry name" value="Mitochondrial carrier"/>
    <property type="match status" value="1"/>
</dbReference>
<comment type="caution">
    <text evidence="18">The sequence shown here is derived from an EMBL/GenBank/DDBJ whole genome shotgun (WGS) entry which is preliminary data.</text>
</comment>
<dbReference type="Proteomes" id="UP000663874">
    <property type="component" value="Unassembled WGS sequence"/>
</dbReference>
<keyword evidence="10" id="KW-0496">Mitochondrion</keyword>
<comment type="similarity">
    <text evidence="2 15">Belongs to the mitochondrial carrier (TC 2.A.29) family.</text>
</comment>
<dbReference type="InterPro" id="IPR002113">
    <property type="entry name" value="ADT_euk_type"/>
</dbReference>
<comment type="function">
    <text evidence="13">ADP:ATP antiporter that mediates import of ADP into the mitochondrial matrix for ATP synthesis, and export of ATP out to fuel the cell. Cycles between the cytoplasmic-open state (c-state) and the matrix-open state (m-state): operates by the alternating access mechanism with a single substrate-binding site intermittently exposed to either the cytosolic (c-state) or matrix (m-state) side of the inner mitochondrial membrane.</text>
</comment>
<dbReference type="InterPro" id="IPR023395">
    <property type="entry name" value="MCP_dom_sf"/>
</dbReference>
<name>A0A820DNB8_9BILA</name>
<dbReference type="Gene3D" id="1.50.40.10">
    <property type="entry name" value="Mitochondrial carrier domain"/>
    <property type="match status" value="1"/>
</dbReference>
<evidence type="ECO:0000256" key="12">
    <source>
        <dbReference type="ARBA" id="ARBA00024143"/>
    </source>
</evidence>
<dbReference type="GO" id="GO:1901029">
    <property type="term" value="P:negative regulation of mitochondrial outer membrane permeabilization involved in apoptotic signaling pathway"/>
    <property type="evidence" value="ECO:0007669"/>
    <property type="project" value="TreeGrafter"/>
</dbReference>
<comment type="subcellular location">
    <subcellularLocation>
        <location evidence="16">Membrane</location>
        <topology evidence="16">Multi-pass membrane protein</topology>
    </subcellularLocation>
    <subcellularLocation>
        <location evidence="1">Mitochondrion inner membrane</location>
        <topology evidence="1">Multi-pass membrane protein</topology>
    </subcellularLocation>
</comment>
<feature type="repeat" description="Solcar" evidence="14">
    <location>
        <begin position="7"/>
        <end position="100"/>
    </location>
</feature>
<dbReference type="PROSITE" id="PS50920">
    <property type="entry name" value="SOLCAR"/>
    <property type="match status" value="1"/>
</dbReference>
<evidence type="ECO:0000256" key="11">
    <source>
        <dbReference type="ARBA" id="ARBA00023136"/>
    </source>
</evidence>
<evidence type="ECO:0000256" key="8">
    <source>
        <dbReference type="ARBA" id="ARBA00022792"/>
    </source>
</evidence>
<evidence type="ECO:0000256" key="6">
    <source>
        <dbReference type="ARBA" id="ARBA00022692"/>
    </source>
</evidence>
<keyword evidence="4 15" id="KW-0813">Transport</keyword>
<dbReference type="PANTHER" id="PTHR45635">
    <property type="entry name" value="ADP,ATP CARRIER PROTEIN 1-RELATED-RELATED"/>
    <property type="match status" value="1"/>
</dbReference>
<keyword evidence="8" id="KW-0999">Mitochondrion inner membrane</keyword>
<comment type="subunit">
    <text evidence="3 16">Monomer.</text>
</comment>
<comment type="catalytic activity">
    <reaction evidence="12">
        <text>ADP(in) + ATP(out) = ADP(out) + ATP(in)</text>
        <dbReference type="Rhea" id="RHEA:34999"/>
        <dbReference type="ChEBI" id="CHEBI:30616"/>
        <dbReference type="ChEBI" id="CHEBI:456216"/>
    </reaction>
    <physiologicalReaction direction="left-to-right" evidence="12">
        <dbReference type="Rhea" id="RHEA:35000"/>
    </physiologicalReaction>
</comment>
<evidence type="ECO:0000256" key="16">
    <source>
        <dbReference type="RuleBase" id="RU368008"/>
    </source>
</evidence>
<reference evidence="18" key="1">
    <citation type="submission" date="2021-02" db="EMBL/GenBank/DDBJ databases">
        <authorList>
            <person name="Nowell W R."/>
        </authorList>
    </citation>
    <scope>NUCLEOTIDE SEQUENCE</scope>
</reference>